<feature type="domain" description="Fumarylacetoacetase-like C-terminal" evidence="3">
    <location>
        <begin position="12"/>
        <end position="207"/>
    </location>
</feature>
<evidence type="ECO:0000313" key="5">
    <source>
        <dbReference type="Proteomes" id="UP000788993"/>
    </source>
</evidence>
<dbReference type="Gene3D" id="3.90.850.10">
    <property type="entry name" value="Fumarylacetoacetase-like, C-terminal domain"/>
    <property type="match status" value="1"/>
</dbReference>
<keyword evidence="2" id="KW-0479">Metal-binding</keyword>
<dbReference type="PANTHER" id="PTHR11820:SF7">
    <property type="entry name" value="ACYLPYRUVASE FAHD1, MITOCHONDRIAL"/>
    <property type="match status" value="1"/>
</dbReference>
<dbReference type="InterPro" id="IPR011234">
    <property type="entry name" value="Fumarylacetoacetase-like_C"/>
</dbReference>
<organism evidence="4 5">
    <name type="scientific">Ogataea polymorpha</name>
    <dbReference type="NCBI Taxonomy" id="460523"/>
    <lineage>
        <taxon>Eukaryota</taxon>
        <taxon>Fungi</taxon>
        <taxon>Dikarya</taxon>
        <taxon>Ascomycota</taxon>
        <taxon>Saccharomycotina</taxon>
        <taxon>Pichiomycetes</taxon>
        <taxon>Pichiales</taxon>
        <taxon>Pichiaceae</taxon>
        <taxon>Ogataea</taxon>
    </lineage>
</organism>
<dbReference type="AlphaFoldDB" id="A0A9P8TEG5"/>
<dbReference type="GO" id="GO:0019752">
    <property type="term" value="P:carboxylic acid metabolic process"/>
    <property type="evidence" value="ECO:0007669"/>
    <property type="project" value="UniProtKB-ARBA"/>
</dbReference>
<reference evidence="4" key="1">
    <citation type="journal article" date="2021" name="Open Biol.">
        <title>Shared evolutionary footprints suggest mitochondrial oxidative damage underlies multiple complex I losses in fungi.</title>
        <authorList>
            <person name="Schikora-Tamarit M.A."/>
            <person name="Marcet-Houben M."/>
            <person name="Nosek J."/>
            <person name="Gabaldon T."/>
        </authorList>
    </citation>
    <scope>NUCLEOTIDE SEQUENCE</scope>
    <source>
        <strain evidence="4">NCAIM Y.01608</strain>
    </source>
</reference>
<name>A0A9P8TEG5_9ASCO</name>
<dbReference type="SUPFAM" id="SSF56529">
    <property type="entry name" value="FAH"/>
    <property type="match status" value="1"/>
</dbReference>
<dbReference type="InterPro" id="IPR036663">
    <property type="entry name" value="Fumarylacetoacetase_C_sf"/>
</dbReference>
<evidence type="ECO:0000259" key="3">
    <source>
        <dbReference type="Pfam" id="PF01557"/>
    </source>
</evidence>
<accession>A0A9P8TEG5</accession>
<dbReference type="FunFam" id="3.90.850.10:FF:000003">
    <property type="entry name" value="Fumarylacetoacetate hydrolase domain-containing 1"/>
    <property type="match status" value="1"/>
</dbReference>
<dbReference type="GO" id="GO:0005739">
    <property type="term" value="C:mitochondrion"/>
    <property type="evidence" value="ECO:0007669"/>
    <property type="project" value="TreeGrafter"/>
</dbReference>
<dbReference type="Proteomes" id="UP000788993">
    <property type="component" value="Unassembled WGS sequence"/>
</dbReference>
<comment type="similarity">
    <text evidence="1">Belongs to the FAH family.</text>
</comment>
<proteinExistence type="inferred from homology"/>
<evidence type="ECO:0000256" key="2">
    <source>
        <dbReference type="ARBA" id="ARBA00022723"/>
    </source>
</evidence>
<dbReference type="GO" id="GO:0046872">
    <property type="term" value="F:metal ion binding"/>
    <property type="evidence" value="ECO:0007669"/>
    <property type="project" value="UniProtKB-KW"/>
</dbReference>
<reference evidence="4" key="2">
    <citation type="submission" date="2021-01" db="EMBL/GenBank/DDBJ databases">
        <authorList>
            <person name="Schikora-Tamarit M.A."/>
        </authorList>
    </citation>
    <scope>NUCLEOTIDE SEQUENCE</scope>
    <source>
        <strain evidence="4">NCAIM Y.01608</strain>
    </source>
</reference>
<dbReference type="PANTHER" id="PTHR11820">
    <property type="entry name" value="ACYLPYRUVASE"/>
    <property type="match status" value="1"/>
</dbReference>
<dbReference type="GO" id="GO:0018773">
    <property type="term" value="F:acetylpyruvate hydrolase activity"/>
    <property type="evidence" value="ECO:0007669"/>
    <property type="project" value="TreeGrafter"/>
</dbReference>
<protein>
    <recommendedName>
        <fullName evidence="3">Fumarylacetoacetase-like C-terminal domain-containing protein</fullName>
    </recommendedName>
</protein>
<comment type="caution">
    <text evidence="4">The sequence shown here is derived from an EMBL/GenBank/DDBJ whole genome shotgun (WGS) entry which is preliminary data.</text>
</comment>
<dbReference type="Pfam" id="PF01557">
    <property type="entry name" value="FAA_hydrolase"/>
    <property type="match status" value="1"/>
</dbReference>
<keyword evidence="5" id="KW-1185">Reference proteome</keyword>
<sequence length="341" mass="37408">MSFGYVKNAGKFLCIGRNYLAHIKELNNAKPSEPFFFLKPKSSVLLPKQGPVLVPRGTVVHHEVELACVIGKTLRDLDPASFTPSDALDSIKGYALAIDMSARNVQDEMKKKGLPWTIPKGFDTFMPLSGFIGKDQITDPYNVELNLTVNGQTRQKDMTNLMIFSIHRILTTMSSIMTIEEGDVILTGTPKGVGPIVPGDKIEAWAEVDGKRLPESVLELDVAEKPGPMWGPCLATFAPRSSSSYTLRAASVAAHAMGEPLKVAPWELGAMESMISLELHTTEHGYRPPDMDLAEISTSGFELLVFSYPHRLAPQRYDPICTSSAHHSTLYLSHSALTPSR</sequence>
<dbReference type="EMBL" id="JAEUBD010000146">
    <property type="protein sequence ID" value="KAH3676578.1"/>
    <property type="molecule type" value="Genomic_DNA"/>
</dbReference>
<evidence type="ECO:0000256" key="1">
    <source>
        <dbReference type="ARBA" id="ARBA00010211"/>
    </source>
</evidence>
<evidence type="ECO:0000313" key="4">
    <source>
        <dbReference type="EMBL" id="KAH3676578.1"/>
    </source>
</evidence>
<gene>
    <name evidence="4" type="ORF">OGATHE_001067</name>
</gene>